<gene>
    <name evidence="3" type="ORF">NDU88_007755</name>
</gene>
<proteinExistence type="predicted"/>
<dbReference type="AlphaFoldDB" id="A0AAV7RRV1"/>
<dbReference type="PANTHER" id="PTHR37984:SF9">
    <property type="entry name" value="INTEGRASE CATALYTIC DOMAIN-CONTAINING PROTEIN"/>
    <property type="match status" value="1"/>
</dbReference>
<organism evidence="3 4">
    <name type="scientific">Pleurodeles waltl</name>
    <name type="common">Iberian ribbed newt</name>
    <dbReference type="NCBI Taxonomy" id="8319"/>
    <lineage>
        <taxon>Eukaryota</taxon>
        <taxon>Metazoa</taxon>
        <taxon>Chordata</taxon>
        <taxon>Craniata</taxon>
        <taxon>Vertebrata</taxon>
        <taxon>Euteleostomi</taxon>
        <taxon>Amphibia</taxon>
        <taxon>Batrachia</taxon>
        <taxon>Caudata</taxon>
        <taxon>Salamandroidea</taxon>
        <taxon>Salamandridae</taxon>
        <taxon>Pleurodelinae</taxon>
        <taxon>Pleurodeles</taxon>
    </lineage>
</organism>
<feature type="compositionally biased region" description="Basic and acidic residues" evidence="2">
    <location>
        <begin position="318"/>
        <end position="329"/>
    </location>
</feature>
<keyword evidence="1" id="KW-0175">Coiled coil</keyword>
<dbReference type="Proteomes" id="UP001066276">
    <property type="component" value="Chromosome 5"/>
</dbReference>
<comment type="caution">
    <text evidence="3">The sequence shown here is derived from an EMBL/GenBank/DDBJ whole genome shotgun (WGS) entry which is preliminary data.</text>
</comment>
<sequence>MTDELIRDQLIVQCRSKKTQERLWAAKNRSLKDAITIAKIVEESKICMREINKKGGGSPGSEEEVTVVMKKSNSSKHCGAASSKQGIRCPPLTKSKLCARCGSSAHTSDAKWCFAVVKESRKCGCKGHFARMCKDVFNSRVAVADLAEENGVSDHILVVQAPVSERGMENRPKGMFTIADKKVELMVDWGSLYTIIPKSLWIEFWHKVPLLPKDINLRGYQGVEIDVLGYFISHMEFGNRCVEGKIYVAESGPPILEWGHQFDLHIIIDPHSDSKILMVEYEGLEKILEDAKAVFDEKLRELENYVHKIVLKKDAVPMKHKGGHSDLGGKRRLPPVRNPP</sequence>
<accession>A0AAV7RRV1</accession>
<dbReference type="EMBL" id="JANPWB010000009">
    <property type="protein sequence ID" value="KAJ1155019.1"/>
    <property type="molecule type" value="Genomic_DNA"/>
</dbReference>
<evidence type="ECO:0000256" key="2">
    <source>
        <dbReference type="SAM" id="MobiDB-lite"/>
    </source>
</evidence>
<keyword evidence="4" id="KW-1185">Reference proteome</keyword>
<dbReference type="SUPFAM" id="SSF50630">
    <property type="entry name" value="Acid proteases"/>
    <property type="match status" value="1"/>
</dbReference>
<dbReference type="PANTHER" id="PTHR37984">
    <property type="entry name" value="PROTEIN CBG26694"/>
    <property type="match status" value="1"/>
</dbReference>
<evidence type="ECO:0000256" key="1">
    <source>
        <dbReference type="SAM" id="Coils"/>
    </source>
</evidence>
<evidence type="ECO:0000313" key="4">
    <source>
        <dbReference type="Proteomes" id="UP001066276"/>
    </source>
</evidence>
<name>A0AAV7RRV1_PLEWA</name>
<dbReference type="InterPro" id="IPR021109">
    <property type="entry name" value="Peptidase_aspartic_dom_sf"/>
</dbReference>
<evidence type="ECO:0000313" key="3">
    <source>
        <dbReference type="EMBL" id="KAJ1155019.1"/>
    </source>
</evidence>
<feature type="region of interest" description="Disordered" evidence="2">
    <location>
        <begin position="318"/>
        <end position="340"/>
    </location>
</feature>
<feature type="coiled-coil region" evidence="1">
    <location>
        <begin position="281"/>
        <end position="308"/>
    </location>
</feature>
<dbReference type="InterPro" id="IPR050951">
    <property type="entry name" value="Retrovirus_Pol_polyprotein"/>
</dbReference>
<protein>
    <recommendedName>
        <fullName evidence="5">CCHC-type domain-containing protein</fullName>
    </recommendedName>
</protein>
<evidence type="ECO:0008006" key="5">
    <source>
        <dbReference type="Google" id="ProtNLM"/>
    </source>
</evidence>
<reference evidence="3" key="1">
    <citation type="journal article" date="2022" name="bioRxiv">
        <title>Sequencing and chromosome-scale assembly of the giantPleurodeles waltlgenome.</title>
        <authorList>
            <person name="Brown T."/>
            <person name="Elewa A."/>
            <person name="Iarovenko S."/>
            <person name="Subramanian E."/>
            <person name="Araus A.J."/>
            <person name="Petzold A."/>
            <person name="Susuki M."/>
            <person name="Suzuki K.-i.T."/>
            <person name="Hayashi T."/>
            <person name="Toyoda A."/>
            <person name="Oliveira C."/>
            <person name="Osipova E."/>
            <person name="Leigh N.D."/>
            <person name="Simon A."/>
            <person name="Yun M.H."/>
        </authorList>
    </citation>
    <scope>NUCLEOTIDE SEQUENCE</scope>
    <source>
        <strain evidence="3">20211129_DDA</strain>
        <tissue evidence="3">Liver</tissue>
    </source>
</reference>